<comment type="caution">
    <text evidence="2">The sequence shown here is derived from an EMBL/GenBank/DDBJ whole genome shotgun (WGS) entry which is preliminary data.</text>
</comment>
<protein>
    <recommendedName>
        <fullName evidence="1">RNA ligase domain-containing protein</fullName>
    </recommendedName>
</protein>
<evidence type="ECO:0000313" key="3">
    <source>
        <dbReference type="Proteomes" id="UP000226106"/>
    </source>
</evidence>
<sequence length="295" mass="33970">MNWRGKQMKKYMKIVRYGKGSINMIKAGEHITVTEKLDGANASFKRDGNQILCFSRNKQLDEKETLRGFYNWVQENIVAEKLVEGAIYYGEWLVRHKLDYGENANQFYLFDIYDEELERYCSFPSVKNEAERLNINLVPLLYSGMFQSHEHLESFVGQSQLGEVGEGVVVKNTSATNKHGEQQFFKIVSSSFKEMNGAIPKKQKEAPQRLGSDFVEKFLTTGRVEKMLHKLVDEGLLEEDYDVTDMGVILKNMGSRMFDDIMEEEADTLFTDIKQGIGRKLPSLVKEVLLENNKM</sequence>
<reference evidence="2 3" key="1">
    <citation type="submission" date="2017-09" db="EMBL/GenBank/DDBJ databases">
        <title>Large-scale bioinformatics analysis of Bacillus genomes uncovers conserved roles of natural products in bacterial physiology.</title>
        <authorList>
            <consortium name="Agbiome Team Llc"/>
            <person name="Bleich R.M."/>
            <person name="Grubbs K.J."/>
            <person name="Santa Maria K.C."/>
            <person name="Allen S.E."/>
            <person name="Farag S."/>
            <person name="Shank E.A."/>
            <person name="Bowers A."/>
        </authorList>
    </citation>
    <scope>NUCLEOTIDE SEQUENCE [LARGE SCALE GENOMIC DNA]</scope>
    <source>
        <strain evidence="2 3">AFS065400</strain>
    </source>
</reference>
<dbReference type="SUPFAM" id="SSF56091">
    <property type="entry name" value="DNA ligase/mRNA capping enzyme, catalytic domain"/>
    <property type="match status" value="1"/>
</dbReference>
<organism evidence="2 3">
    <name type="scientific">Bacillus thuringiensis</name>
    <dbReference type="NCBI Taxonomy" id="1428"/>
    <lineage>
        <taxon>Bacteria</taxon>
        <taxon>Bacillati</taxon>
        <taxon>Bacillota</taxon>
        <taxon>Bacilli</taxon>
        <taxon>Bacillales</taxon>
        <taxon>Bacillaceae</taxon>
        <taxon>Bacillus</taxon>
        <taxon>Bacillus cereus group</taxon>
    </lineage>
</organism>
<name>A0A9X7ASS8_BACTU</name>
<dbReference type="InterPro" id="IPR052732">
    <property type="entry name" value="Cell-binding_unc_protein"/>
</dbReference>
<dbReference type="Gene3D" id="3.30.470.30">
    <property type="entry name" value="DNA ligase/mRNA capping enzyme"/>
    <property type="match status" value="1"/>
</dbReference>
<feature type="domain" description="RNA ligase" evidence="1">
    <location>
        <begin position="30"/>
        <end position="188"/>
    </location>
</feature>
<evidence type="ECO:0000313" key="2">
    <source>
        <dbReference type="EMBL" id="PFT50902.1"/>
    </source>
</evidence>
<dbReference type="PANTHER" id="PTHR43883">
    <property type="entry name" value="SLR0207 PROTEIN"/>
    <property type="match status" value="1"/>
</dbReference>
<dbReference type="EMBL" id="NVCO01000007">
    <property type="protein sequence ID" value="PFT50902.1"/>
    <property type="molecule type" value="Genomic_DNA"/>
</dbReference>
<dbReference type="Proteomes" id="UP000226106">
    <property type="component" value="Unassembled WGS sequence"/>
</dbReference>
<dbReference type="AlphaFoldDB" id="A0A9X7ASS8"/>
<evidence type="ECO:0000259" key="1">
    <source>
        <dbReference type="Pfam" id="PF09414"/>
    </source>
</evidence>
<dbReference type="InterPro" id="IPR021122">
    <property type="entry name" value="RNA_ligase_dom_REL/Rnl2"/>
</dbReference>
<gene>
    <name evidence="2" type="ORF">COK72_02515</name>
</gene>
<dbReference type="Pfam" id="PF09414">
    <property type="entry name" value="RNA_ligase"/>
    <property type="match status" value="1"/>
</dbReference>
<proteinExistence type="predicted"/>
<dbReference type="PANTHER" id="PTHR43883:SF1">
    <property type="entry name" value="GLUCONOKINASE"/>
    <property type="match status" value="1"/>
</dbReference>
<accession>A0A9X7ASS8</accession>